<dbReference type="Gene3D" id="2.30.30.40">
    <property type="entry name" value="SH3 Domains"/>
    <property type="match status" value="1"/>
</dbReference>
<dbReference type="AlphaFoldDB" id="W0DQZ4"/>
<feature type="domain" description="CheW-like" evidence="4">
    <location>
        <begin position="5"/>
        <end position="153"/>
    </location>
</feature>
<dbReference type="PROSITE" id="PS50851">
    <property type="entry name" value="CHEW"/>
    <property type="match status" value="1"/>
</dbReference>
<evidence type="ECO:0000256" key="2">
    <source>
        <dbReference type="ARBA" id="ARBA00021483"/>
    </source>
</evidence>
<dbReference type="eggNOG" id="COG0835">
    <property type="taxonomic scope" value="Bacteria"/>
</dbReference>
<dbReference type="InterPro" id="IPR002545">
    <property type="entry name" value="CheW-lke_dom"/>
</dbReference>
<dbReference type="InterPro" id="IPR036061">
    <property type="entry name" value="CheW-like_dom_sf"/>
</dbReference>
<evidence type="ECO:0000256" key="3">
    <source>
        <dbReference type="ARBA" id="ARBA00022490"/>
    </source>
</evidence>
<dbReference type="SUPFAM" id="SSF50341">
    <property type="entry name" value="CheW-like"/>
    <property type="match status" value="1"/>
</dbReference>
<sequence length="159" mass="17628">MSRNQQEFLTFFLGPEQYAINILCVQEIRGWHEPDPLPNVPDYVRGVIDLRGTLVPVIDLRTKFKLDAPFTVTTVVIVVQMGQGDDARTLGLVVDAVSDVKTFDTENLQPAPDISAGVDQQYILGLTTITDAQQKPTMVILLDLEKLIAESLLNQLAHV</sequence>
<dbReference type="PANTHER" id="PTHR22617:SF45">
    <property type="entry name" value="CHEMOTAXIS PROTEIN CHEW"/>
    <property type="match status" value="1"/>
</dbReference>
<evidence type="ECO:0000313" key="6">
    <source>
        <dbReference type="Proteomes" id="UP000005380"/>
    </source>
</evidence>
<dbReference type="GO" id="GO:0007165">
    <property type="term" value="P:signal transduction"/>
    <property type="evidence" value="ECO:0007669"/>
    <property type="project" value="InterPro"/>
</dbReference>
<name>W0DQZ4_9GAMM</name>
<dbReference type="Gene3D" id="2.40.50.180">
    <property type="entry name" value="CheA-289, Domain 4"/>
    <property type="match status" value="1"/>
</dbReference>
<reference evidence="5 6" key="1">
    <citation type="submission" date="2013-12" db="EMBL/GenBank/DDBJ databases">
        <authorList>
            <consortium name="DOE Joint Genome Institute"/>
            <person name="Kappler U."/>
            <person name="Huntemann M."/>
            <person name="Han J."/>
            <person name="Chen A."/>
            <person name="Kyrpides N."/>
            <person name="Mavromatis K."/>
            <person name="Markowitz V."/>
            <person name="Palaniappan K."/>
            <person name="Ivanova N."/>
            <person name="Schaumberg A."/>
            <person name="Pati A."/>
            <person name="Liolios K."/>
            <person name="Nordberg H.P."/>
            <person name="Cantor M.N."/>
            <person name="Hua S.X."/>
            <person name="Woyke T."/>
        </authorList>
    </citation>
    <scope>NUCLEOTIDE SEQUENCE [LARGE SCALE GENOMIC DNA]</scope>
    <source>
        <strain evidence="6">AL2</strain>
    </source>
</reference>
<accession>W0DQZ4</accession>
<comment type="subcellular location">
    <subcellularLocation>
        <location evidence="1">Cytoplasm</location>
    </subcellularLocation>
</comment>
<gene>
    <name evidence="5" type="ORF">THIAE_03865</name>
</gene>
<dbReference type="GO" id="GO:0005829">
    <property type="term" value="C:cytosol"/>
    <property type="evidence" value="ECO:0007669"/>
    <property type="project" value="TreeGrafter"/>
</dbReference>
<evidence type="ECO:0000313" key="5">
    <source>
        <dbReference type="EMBL" id="AHF01045.1"/>
    </source>
</evidence>
<evidence type="ECO:0000259" key="4">
    <source>
        <dbReference type="PROSITE" id="PS50851"/>
    </source>
</evidence>
<organism evidence="5 6">
    <name type="scientific">Thiomicrospira aerophila AL3</name>
    <dbReference type="NCBI Taxonomy" id="717772"/>
    <lineage>
        <taxon>Bacteria</taxon>
        <taxon>Pseudomonadati</taxon>
        <taxon>Pseudomonadota</taxon>
        <taxon>Gammaproteobacteria</taxon>
        <taxon>Thiotrichales</taxon>
        <taxon>Piscirickettsiaceae</taxon>
        <taxon>Thiomicrospira</taxon>
    </lineage>
</organism>
<dbReference type="Proteomes" id="UP000005380">
    <property type="component" value="Chromosome"/>
</dbReference>
<dbReference type="EMBL" id="CP007030">
    <property type="protein sequence ID" value="AHF01045.1"/>
    <property type="molecule type" value="Genomic_DNA"/>
</dbReference>
<proteinExistence type="predicted"/>
<dbReference type="STRING" id="717772.THIAE_03865"/>
<protein>
    <recommendedName>
        <fullName evidence="2">Chemotaxis protein CheW</fullName>
    </recommendedName>
</protein>
<keyword evidence="6" id="KW-1185">Reference proteome</keyword>
<dbReference type="RefSeq" id="WP_006459183.1">
    <property type="nucleotide sequence ID" value="NZ_CP007030.1"/>
</dbReference>
<evidence type="ECO:0000256" key="1">
    <source>
        <dbReference type="ARBA" id="ARBA00004496"/>
    </source>
</evidence>
<dbReference type="SMART" id="SM00260">
    <property type="entry name" value="CheW"/>
    <property type="match status" value="1"/>
</dbReference>
<dbReference type="InParanoid" id="W0DQZ4"/>
<dbReference type="KEGG" id="tao:THIAE_03865"/>
<keyword evidence="3" id="KW-0963">Cytoplasm</keyword>
<dbReference type="OrthoDB" id="9790406at2"/>
<dbReference type="GO" id="GO:0006935">
    <property type="term" value="P:chemotaxis"/>
    <property type="evidence" value="ECO:0007669"/>
    <property type="project" value="InterPro"/>
</dbReference>
<dbReference type="PANTHER" id="PTHR22617">
    <property type="entry name" value="CHEMOTAXIS SENSOR HISTIDINE KINASE-RELATED"/>
    <property type="match status" value="1"/>
</dbReference>
<dbReference type="HOGENOM" id="CLU_048995_1_0_6"/>
<dbReference type="InterPro" id="IPR039315">
    <property type="entry name" value="CheW"/>
</dbReference>
<dbReference type="Pfam" id="PF01584">
    <property type="entry name" value="CheW"/>
    <property type="match status" value="1"/>
</dbReference>